<dbReference type="InterPro" id="IPR001173">
    <property type="entry name" value="Glyco_trans_2-like"/>
</dbReference>
<dbReference type="CDD" id="cd00761">
    <property type="entry name" value="Glyco_tranf_GTA_type"/>
    <property type="match status" value="1"/>
</dbReference>
<organism evidence="2">
    <name type="scientific">Candidatus Berkiella cookevillensis</name>
    <dbReference type="NCBI Taxonomy" id="437022"/>
    <lineage>
        <taxon>Bacteria</taxon>
        <taxon>Pseudomonadati</taxon>
        <taxon>Pseudomonadota</taxon>
        <taxon>Gammaproteobacteria</taxon>
        <taxon>Candidatus Berkiellales</taxon>
        <taxon>Candidatus Berkiellaceae</taxon>
        <taxon>Candidatus Berkiella</taxon>
    </lineage>
</organism>
<feature type="domain" description="Glycosyltransferase 2-like" evidence="1">
    <location>
        <begin position="9"/>
        <end position="140"/>
    </location>
</feature>
<dbReference type="OrthoDB" id="5180856at2"/>
<dbReference type="Pfam" id="PF00535">
    <property type="entry name" value="Glycos_transf_2"/>
    <property type="match status" value="1"/>
</dbReference>
<reference evidence="3" key="3">
    <citation type="submission" date="2021-06" db="EMBL/GenBank/DDBJ databases">
        <title>Genomic Description and Analysis of Intracellular Bacteria, Candidatus Berkiella cookevillensis and Candidatus Berkiella aquae.</title>
        <authorList>
            <person name="Kidane D.T."/>
            <person name="Mehari Y.T."/>
            <person name="Rice F.C."/>
            <person name="Arivett B.A."/>
            <person name="Farone A.L."/>
            <person name="Berk S.G."/>
            <person name="Farone M.B."/>
        </authorList>
    </citation>
    <scope>NUCLEOTIDE SEQUENCE</scope>
    <source>
        <strain evidence="3">CC99</strain>
    </source>
</reference>
<dbReference type="InterPro" id="IPR029044">
    <property type="entry name" value="Nucleotide-diphossugar_trans"/>
</dbReference>
<comment type="caution">
    <text evidence="2">The sequence shown here is derived from an EMBL/GenBank/DDBJ whole genome shotgun (WGS) entry which is preliminary data.</text>
</comment>
<reference evidence="2" key="1">
    <citation type="submission" date="2015-09" db="EMBL/GenBank/DDBJ databases">
        <title>Draft Genome Sequences of Two Novel Amoeba-resistant Intranuclear Bacteria, Candidatus Berkiella cookevillensis and Candidatus Berkiella aquae.</title>
        <authorList>
            <person name="Mehari Y.T."/>
            <person name="Arivett B.A."/>
            <person name="Farone A.L."/>
            <person name="Gunderson J.H."/>
            <person name="Farone M.B."/>
        </authorList>
    </citation>
    <scope>NUCLEOTIDE SEQUENCE [LARGE SCALE GENOMIC DNA]</scope>
    <source>
        <strain evidence="2">CC99</strain>
    </source>
</reference>
<dbReference type="STRING" id="437022.CC99x_00715"/>
<dbReference type="AlphaFoldDB" id="A0A0Q9YGJ7"/>
<dbReference type="EMBL" id="LKHV01000002">
    <property type="protein sequence ID" value="KRG19701.1"/>
    <property type="molecule type" value="Genomic_DNA"/>
</dbReference>
<protein>
    <submittedName>
        <fullName evidence="2">Glycosyl transferase family 2</fullName>
    </submittedName>
    <submittedName>
        <fullName evidence="3">Glycosyltransferase</fullName>
    </submittedName>
</protein>
<dbReference type="EMBL" id="LKHV02000001">
    <property type="protein sequence ID" value="MCS5707698.1"/>
    <property type="molecule type" value="Genomic_DNA"/>
</dbReference>
<dbReference type="GO" id="GO:0016740">
    <property type="term" value="F:transferase activity"/>
    <property type="evidence" value="ECO:0007669"/>
    <property type="project" value="UniProtKB-KW"/>
</dbReference>
<dbReference type="Proteomes" id="UP000051494">
    <property type="component" value="Unassembled WGS sequence"/>
</dbReference>
<evidence type="ECO:0000313" key="4">
    <source>
        <dbReference type="Proteomes" id="UP000051494"/>
    </source>
</evidence>
<name>A0A0Q9YGJ7_9GAMM</name>
<evidence type="ECO:0000313" key="3">
    <source>
        <dbReference type="EMBL" id="MCS5707698.1"/>
    </source>
</evidence>
<gene>
    <name evidence="3" type="ORF">CC99x_002135</name>
    <name evidence="2" type="ORF">CC99x_00715</name>
</gene>
<keyword evidence="4" id="KW-1185">Reference proteome</keyword>
<dbReference type="Gene3D" id="3.90.550.10">
    <property type="entry name" value="Spore Coat Polysaccharide Biosynthesis Protein SpsA, Chain A"/>
    <property type="match status" value="1"/>
</dbReference>
<keyword evidence="2" id="KW-0808">Transferase</keyword>
<dbReference type="RefSeq" id="WP_057623717.1">
    <property type="nucleotide sequence ID" value="NZ_LKHV02000001.1"/>
</dbReference>
<reference evidence="3" key="2">
    <citation type="journal article" date="2016" name="Genome Announc.">
        <title>Draft Genome Sequences of Two Novel Amoeba-Resistant Intranuclear Bacteria, 'Candidatus Berkiella cookevillensis' and 'Candidatus Berkiella aquae'.</title>
        <authorList>
            <person name="Mehari Y.T."/>
            <person name="Arivett B.A."/>
            <person name="Farone A.L."/>
            <person name="Gunderson J.H."/>
            <person name="Farone M.B."/>
        </authorList>
    </citation>
    <scope>NUCLEOTIDE SEQUENCE</scope>
    <source>
        <strain evidence="3">CC99</strain>
    </source>
</reference>
<dbReference type="PATRIC" id="fig|1590042.3.peg.732"/>
<dbReference type="SUPFAM" id="SSF53448">
    <property type="entry name" value="Nucleotide-diphospho-sugar transferases"/>
    <property type="match status" value="1"/>
</dbReference>
<sequence>MTAIKYAPIILFVYNRVYHTKETIKSILGNKESANTDLYVYADGAKRVEDEVSVEQVRSLFQGLKGFKSVTLVQREKNLGLAQNIIAGVTEVVAKHDRAIVLEDDLVLSPYFLKFMNENLERYQDNHTVGSIHGYLIPTKIKLPEAFFLRGSDCWGWATWKRAWDLFEKDGQKLLTQLKDLKLEHAFDMGGVAGNLDMLKAQVLAKNNSWAIRWHASLFIANKLTLNPGRSLVNNIGTDNSGEHCITTDVYSTAVADQPITFAASIPVTECSLAIKAYQDFYKRLNPPIFTRLLRKTKRIFDSILQ</sequence>
<proteinExistence type="predicted"/>
<accession>A0A0Q9YGJ7</accession>
<evidence type="ECO:0000259" key="1">
    <source>
        <dbReference type="Pfam" id="PF00535"/>
    </source>
</evidence>
<evidence type="ECO:0000313" key="2">
    <source>
        <dbReference type="EMBL" id="KRG19701.1"/>
    </source>
</evidence>